<dbReference type="EMBL" id="CM039432">
    <property type="protein sequence ID" value="KAI4332229.1"/>
    <property type="molecule type" value="Genomic_DNA"/>
</dbReference>
<gene>
    <name evidence="1" type="ORF">L6164_017153</name>
</gene>
<accession>A0ACB9N8W2</accession>
<protein>
    <submittedName>
        <fullName evidence="1">Uncharacterized protein</fullName>
    </submittedName>
</protein>
<sequence length="134" mass="15473">MKEIRKKAAEKERKGKEKRGEVVKRTGTAAKDIVQQAMADEYNQQKAGENGSGKEAKWKQRWSKALQRQKAGQRRWKGFLEAKGKGGRLRKHWVKVNCEGARKEILRVIVNTWLVSFQLLVIHLVTILMKQTYG</sequence>
<keyword evidence="2" id="KW-1185">Reference proteome</keyword>
<evidence type="ECO:0000313" key="1">
    <source>
        <dbReference type="EMBL" id="KAI4332229.1"/>
    </source>
</evidence>
<organism evidence="1 2">
    <name type="scientific">Bauhinia variegata</name>
    <name type="common">Purple orchid tree</name>
    <name type="synonym">Phanera variegata</name>
    <dbReference type="NCBI Taxonomy" id="167791"/>
    <lineage>
        <taxon>Eukaryota</taxon>
        <taxon>Viridiplantae</taxon>
        <taxon>Streptophyta</taxon>
        <taxon>Embryophyta</taxon>
        <taxon>Tracheophyta</taxon>
        <taxon>Spermatophyta</taxon>
        <taxon>Magnoliopsida</taxon>
        <taxon>eudicotyledons</taxon>
        <taxon>Gunneridae</taxon>
        <taxon>Pentapetalae</taxon>
        <taxon>rosids</taxon>
        <taxon>fabids</taxon>
        <taxon>Fabales</taxon>
        <taxon>Fabaceae</taxon>
        <taxon>Cercidoideae</taxon>
        <taxon>Cercideae</taxon>
        <taxon>Bauhiniinae</taxon>
        <taxon>Bauhinia</taxon>
    </lineage>
</organism>
<dbReference type="Proteomes" id="UP000828941">
    <property type="component" value="Chromosome 7"/>
</dbReference>
<comment type="caution">
    <text evidence="1">The sequence shown here is derived from an EMBL/GenBank/DDBJ whole genome shotgun (WGS) entry which is preliminary data.</text>
</comment>
<proteinExistence type="predicted"/>
<evidence type="ECO:0000313" key="2">
    <source>
        <dbReference type="Proteomes" id="UP000828941"/>
    </source>
</evidence>
<name>A0ACB9N8W2_BAUVA</name>
<reference evidence="1 2" key="1">
    <citation type="journal article" date="2022" name="DNA Res.">
        <title>Chromosomal-level genome assembly of the orchid tree Bauhinia variegata (Leguminosae; Cercidoideae) supports the allotetraploid origin hypothesis of Bauhinia.</title>
        <authorList>
            <person name="Zhong Y."/>
            <person name="Chen Y."/>
            <person name="Zheng D."/>
            <person name="Pang J."/>
            <person name="Liu Y."/>
            <person name="Luo S."/>
            <person name="Meng S."/>
            <person name="Qian L."/>
            <person name="Wei D."/>
            <person name="Dai S."/>
            <person name="Zhou R."/>
        </authorList>
    </citation>
    <scope>NUCLEOTIDE SEQUENCE [LARGE SCALE GENOMIC DNA]</scope>
    <source>
        <strain evidence="1">BV-YZ2020</strain>
    </source>
</reference>